<evidence type="ECO:0000256" key="2">
    <source>
        <dbReference type="ARBA" id="ARBA00022692"/>
    </source>
</evidence>
<evidence type="ECO:0000313" key="7">
    <source>
        <dbReference type="Proteomes" id="UP000694865"/>
    </source>
</evidence>
<dbReference type="GeneID" id="100379037"/>
<sequence length="372" mass="41513">MAIEEIQTQYCDGRLLLYASATINMCIIWYFAAFICIDKLLPSILSERGTESLKLVHACYPEQTRRFYVDFLPQLGMPVVGLYLMYSSNVMEKPFSGPIDNATQVAFSVMLGIYLFRSFRELFTFGIEKHFKANLLHHVVTVVTYAVLLDSKENGVYGVIGLIAEGSSFFIELGKYLKSVSLRDHCFYKVVKSFGVVSTVSLRGLVPIVSVALSITTESPLTMGYISVTMFFTSGLFFGVINFYLVEAAVESALRQCFCDSRRPLGDDPRFRHLSTQIWQHRVRPDQYQSGSQAYVVAEPNIYDTLPPPAPSSPVKKTTDNIIEFSTSPDVATSTTLKDKQDSKQTLSAVSANPKYGSVDHNAANIYSIVCE</sequence>
<feature type="transmembrane region" description="Helical" evidence="5">
    <location>
        <begin position="15"/>
        <end position="37"/>
    </location>
</feature>
<keyword evidence="2 5" id="KW-0812">Transmembrane</keyword>
<dbReference type="InterPro" id="IPR006634">
    <property type="entry name" value="TLC-dom"/>
</dbReference>
<keyword evidence="4 5" id="KW-0472">Membrane</keyword>
<dbReference type="Pfam" id="PF03798">
    <property type="entry name" value="TRAM_LAG1_CLN8"/>
    <property type="match status" value="1"/>
</dbReference>
<protein>
    <submittedName>
        <fullName evidence="8">Uncharacterized protein LOC100379037</fullName>
    </submittedName>
</protein>
<evidence type="ECO:0000256" key="4">
    <source>
        <dbReference type="ARBA" id="ARBA00023136"/>
    </source>
</evidence>
<feature type="domain" description="TLC" evidence="6">
    <location>
        <begin position="77"/>
        <end position="245"/>
    </location>
</feature>
<feature type="transmembrane region" description="Helical" evidence="5">
    <location>
        <begin position="222"/>
        <end position="246"/>
    </location>
</feature>
<organism evidence="7 8">
    <name type="scientific">Saccoglossus kowalevskii</name>
    <name type="common">Acorn worm</name>
    <dbReference type="NCBI Taxonomy" id="10224"/>
    <lineage>
        <taxon>Eukaryota</taxon>
        <taxon>Metazoa</taxon>
        <taxon>Hemichordata</taxon>
        <taxon>Enteropneusta</taxon>
        <taxon>Harrimaniidae</taxon>
        <taxon>Saccoglossus</taxon>
    </lineage>
</organism>
<evidence type="ECO:0000256" key="5">
    <source>
        <dbReference type="SAM" id="Phobius"/>
    </source>
</evidence>
<name>A0ABM0GYZ5_SACKO</name>
<keyword evidence="7" id="KW-1185">Reference proteome</keyword>
<reference evidence="8" key="1">
    <citation type="submission" date="2025-08" db="UniProtKB">
        <authorList>
            <consortium name="RefSeq"/>
        </authorList>
    </citation>
    <scope>IDENTIFICATION</scope>
    <source>
        <tissue evidence="8">Testes</tissue>
    </source>
</reference>
<accession>A0ABM0GYZ5</accession>
<evidence type="ECO:0000313" key="8">
    <source>
        <dbReference type="RefSeq" id="XP_002740514.1"/>
    </source>
</evidence>
<evidence type="ECO:0000256" key="3">
    <source>
        <dbReference type="ARBA" id="ARBA00022989"/>
    </source>
</evidence>
<keyword evidence="3 5" id="KW-1133">Transmembrane helix</keyword>
<dbReference type="RefSeq" id="XP_002740514.1">
    <property type="nucleotide sequence ID" value="XM_002740468.1"/>
</dbReference>
<evidence type="ECO:0000256" key="1">
    <source>
        <dbReference type="ARBA" id="ARBA00004141"/>
    </source>
</evidence>
<evidence type="ECO:0000259" key="6">
    <source>
        <dbReference type="Pfam" id="PF03798"/>
    </source>
</evidence>
<feature type="transmembrane region" description="Helical" evidence="5">
    <location>
        <begin position="194"/>
        <end position="216"/>
    </location>
</feature>
<gene>
    <name evidence="8" type="primary">LOC100379037</name>
</gene>
<dbReference type="Proteomes" id="UP000694865">
    <property type="component" value="Unplaced"/>
</dbReference>
<proteinExistence type="predicted"/>
<comment type="subcellular location">
    <subcellularLocation>
        <location evidence="1">Membrane</location>
        <topology evidence="1">Multi-pass membrane protein</topology>
    </subcellularLocation>
</comment>